<dbReference type="PANTHER" id="PTHR22796:SF1">
    <property type="entry name" value="VWFA DOMAIN-CONTAINING PROTEIN"/>
    <property type="match status" value="1"/>
</dbReference>
<evidence type="ECO:0000259" key="2">
    <source>
        <dbReference type="Pfam" id="PF02263"/>
    </source>
</evidence>
<keyword evidence="4" id="KW-1185">Reference proteome</keyword>
<comment type="caution">
    <text evidence="3">The sequence shown here is derived from an EMBL/GenBank/DDBJ whole genome shotgun (WGS) entry which is preliminary data.</text>
</comment>
<evidence type="ECO:0000313" key="3">
    <source>
        <dbReference type="EMBL" id="KAI0302864.1"/>
    </source>
</evidence>
<dbReference type="Gene3D" id="3.40.50.300">
    <property type="entry name" value="P-loop containing nucleotide triphosphate hydrolases"/>
    <property type="match status" value="1"/>
</dbReference>
<dbReference type="PANTHER" id="PTHR22796">
    <property type="entry name" value="URG4-RELATED"/>
    <property type="match status" value="1"/>
</dbReference>
<name>A0AAD4M5D9_9AGAM</name>
<dbReference type="InterPro" id="IPR027417">
    <property type="entry name" value="P-loop_NTPase"/>
</dbReference>
<organism evidence="3 4">
    <name type="scientific">Multifurca ochricompacta</name>
    <dbReference type="NCBI Taxonomy" id="376703"/>
    <lineage>
        <taxon>Eukaryota</taxon>
        <taxon>Fungi</taxon>
        <taxon>Dikarya</taxon>
        <taxon>Basidiomycota</taxon>
        <taxon>Agaricomycotina</taxon>
        <taxon>Agaricomycetes</taxon>
        <taxon>Russulales</taxon>
        <taxon>Russulaceae</taxon>
        <taxon>Multifurca</taxon>
    </lineage>
</organism>
<protein>
    <recommendedName>
        <fullName evidence="2">Guanylate-binding protein N-terminal domain-containing protein</fullName>
    </recommendedName>
</protein>
<reference evidence="3" key="1">
    <citation type="journal article" date="2022" name="New Phytol.">
        <title>Evolutionary transition to the ectomycorrhizal habit in the genomes of a hyperdiverse lineage of mushroom-forming fungi.</title>
        <authorList>
            <person name="Looney B."/>
            <person name="Miyauchi S."/>
            <person name="Morin E."/>
            <person name="Drula E."/>
            <person name="Courty P.E."/>
            <person name="Kohler A."/>
            <person name="Kuo A."/>
            <person name="LaButti K."/>
            <person name="Pangilinan J."/>
            <person name="Lipzen A."/>
            <person name="Riley R."/>
            <person name="Andreopoulos W."/>
            <person name="He G."/>
            <person name="Johnson J."/>
            <person name="Nolan M."/>
            <person name="Tritt A."/>
            <person name="Barry K.W."/>
            <person name="Grigoriev I.V."/>
            <person name="Nagy L.G."/>
            <person name="Hibbett D."/>
            <person name="Henrissat B."/>
            <person name="Matheny P.B."/>
            <person name="Labbe J."/>
            <person name="Martin F.M."/>
        </authorList>
    </citation>
    <scope>NUCLEOTIDE SEQUENCE</scope>
    <source>
        <strain evidence="3">BPL690</strain>
    </source>
</reference>
<feature type="compositionally biased region" description="Polar residues" evidence="1">
    <location>
        <begin position="1"/>
        <end position="20"/>
    </location>
</feature>
<dbReference type="SUPFAM" id="SSF52540">
    <property type="entry name" value="P-loop containing nucleoside triphosphate hydrolases"/>
    <property type="match status" value="1"/>
</dbReference>
<dbReference type="EMBL" id="WTXG01000010">
    <property type="protein sequence ID" value="KAI0302864.1"/>
    <property type="molecule type" value="Genomic_DNA"/>
</dbReference>
<proteinExistence type="predicted"/>
<feature type="domain" description="Guanylate-binding protein N-terminal" evidence="2">
    <location>
        <begin position="1126"/>
        <end position="1199"/>
    </location>
</feature>
<accession>A0AAD4M5D9</accession>
<dbReference type="InterPro" id="IPR015894">
    <property type="entry name" value="Guanylate-bd_N"/>
</dbReference>
<evidence type="ECO:0000313" key="4">
    <source>
        <dbReference type="Proteomes" id="UP001203297"/>
    </source>
</evidence>
<dbReference type="GO" id="GO:0005525">
    <property type="term" value="F:GTP binding"/>
    <property type="evidence" value="ECO:0007669"/>
    <property type="project" value="InterPro"/>
</dbReference>
<evidence type="ECO:0000256" key="1">
    <source>
        <dbReference type="SAM" id="MobiDB-lite"/>
    </source>
</evidence>
<feature type="compositionally biased region" description="Polar residues" evidence="1">
    <location>
        <begin position="68"/>
        <end position="82"/>
    </location>
</feature>
<dbReference type="Pfam" id="PF02263">
    <property type="entry name" value="GBP"/>
    <property type="match status" value="1"/>
</dbReference>
<dbReference type="GO" id="GO:0003924">
    <property type="term" value="F:GTPase activity"/>
    <property type="evidence" value="ECO:0007669"/>
    <property type="project" value="InterPro"/>
</dbReference>
<dbReference type="Proteomes" id="UP001203297">
    <property type="component" value="Unassembled WGS sequence"/>
</dbReference>
<feature type="compositionally biased region" description="Polar residues" evidence="1">
    <location>
        <begin position="35"/>
        <end position="46"/>
    </location>
</feature>
<feature type="region of interest" description="Disordered" evidence="1">
    <location>
        <begin position="1"/>
        <end position="87"/>
    </location>
</feature>
<gene>
    <name evidence="3" type="ORF">B0F90DRAFT_1816439</name>
</gene>
<sequence>MDLSTSFAPPNMFQDHSSSMDVDPDPPDNPDGKPFNSQTHKSNANKGNEESRDGASVTTPDLRPPEAFQSTATQDGSDSLSGPVNADGKTEAVKGMYRLLDLISEFGTNGSVDKVIVAQDTLKYFINTKCHGAYASITKVDFKALDRLTIKPLGVYGSKEEIVRLLLSIDAVDEEVASLLLVPTEAGGSRPTLSSGLYIVMAQPADSSDERHYVIYWPEDSTWNDSAASSVLRNRVTFMRYLTKMCDQVVALLSAEHAASINWKDEDSDTDTESLEEDVGNSNRLFTFEVAKTNEQEQSALSRPGFQMNSRHILPYEAPSDCSVDPAVFVPRLLHGETTQGFWTATFISRQIQTEHLYQRPYQQLSLKQLLNTNTLVLSEDLSEDAVRVLVDLAISDIFPERCNEWRALKEKVRDDYNQKLMRRQDEVCRDLSRGEHSLQRALRAAVVDEVIKLFPFMERDSLSPVVQAERHSEVTEDVTDLGTIRQLYPSFSNIYRQHVESAKFANVKGHDFKLAKKRLIIVFHLLEKHPHLADERRIELIEALLSGDLHHAHELLPKSDKKDQSMITKALKNMFPQPSRREEEEWKKEMNDKEKSVSDSDFLLKLTEIPDKDLQSTIQEARILAQTQLSSSIDRGVKKMFHAVLSMQQDHCKQQVRHEIKGEENKALGSVLLEFIRSINTMFSGRNGSIVHIDRVDVSRSLYYSQGASARFALSLYEDLKSLGPRIQDHWSFSQLLEKEKLLLVLALQDKFAIYLERLLEMDRAIDRGKLIKPLNYDKLGHDVLFAFDEAKRMLVMHLYAYVFDETFRTLQSQGSAIDMAPWYGQGGISIQKMCFVYGNDEVALLDSSAHVRIFSFVTLQFRPASLQLPSLPSAIYSSPDGSCLLTVQSHDSETSFTAYHWETFGSTSGISLEVPKFPLGGAVLTSMVERGRVFFTGLDIEEHCVKSIAIDITRRATEFMFKEKGRRNASKNGARRSLHNSLLDCHSEVWTRFPVLAAVRRRTITSSSHRRQNSLTFVTENHTQPFRSYFLDLIRVFEKTTRKPTGDELRRVEISAANFDVLREKVILDSDWNVSQYRVGEWLVDLLCLIPVQIAVSLGAEVNKVVDKLSFGWYESIFQSYMALKPVKVVSSMGQQSVGKSYALNHLVDTSFAGSAMRTTEGVWMSVTPTDEALIVALDFEGVDSIERSPQEDALLVLFNTAISNLVLFRNNFAFSRDISGLFQSFQSSASVLDPAANPSLFQSTLVIIIKAISEDCAARAGCQLYFASTRREVRHIPWPVIESKDFYKLFATLKKRLDQQDISHPAAGEFLHTIKTLMAKLKTHDWGALSQTMAEHRTKSLSAHLATALATGFSEVEPGLEPLKNLDTDLIVEGDDTTACFAIAEREPIPPAELEVRLIALLESWSPSTQRQFMPDSEWINKLSSNLSRLIDMRANHVKLWLDCNLERLKAAMLL</sequence>